<organism evidence="2 3">
    <name type="scientific">Taxus chinensis</name>
    <name type="common">Chinese yew</name>
    <name type="synonym">Taxus wallichiana var. chinensis</name>
    <dbReference type="NCBI Taxonomy" id="29808"/>
    <lineage>
        <taxon>Eukaryota</taxon>
        <taxon>Viridiplantae</taxon>
        <taxon>Streptophyta</taxon>
        <taxon>Embryophyta</taxon>
        <taxon>Tracheophyta</taxon>
        <taxon>Spermatophyta</taxon>
        <taxon>Pinopsida</taxon>
        <taxon>Pinidae</taxon>
        <taxon>Conifers II</taxon>
        <taxon>Cupressales</taxon>
        <taxon>Taxaceae</taxon>
        <taxon>Taxus</taxon>
    </lineage>
</organism>
<reference evidence="2 3" key="1">
    <citation type="journal article" date="2021" name="Nat. Plants">
        <title>The Taxus genome provides insights into paclitaxel biosynthesis.</title>
        <authorList>
            <person name="Xiong X."/>
            <person name="Gou J."/>
            <person name="Liao Q."/>
            <person name="Li Y."/>
            <person name="Zhou Q."/>
            <person name="Bi G."/>
            <person name="Li C."/>
            <person name="Du R."/>
            <person name="Wang X."/>
            <person name="Sun T."/>
            <person name="Guo L."/>
            <person name="Liang H."/>
            <person name="Lu P."/>
            <person name="Wu Y."/>
            <person name="Zhang Z."/>
            <person name="Ro D.K."/>
            <person name="Shang Y."/>
            <person name="Huang S."/>
            <person name="Yan J."/>
        </authorList>
    </citation>
    <scope>NUCLEOTIDE SEQUENCE [LARGE SCALE GENOMIC DNA]</scope>
    <source>
        <strain evidence="2">Ta-2019</strain>
    </source>
</reference>
<feature type="region of interest" description="Disordered" evidence="1">
    <location>
        <begin position="1"/>
        <end position="25"/>
    </location>
</feature>
<feature type="compositionally biased region" description="Acidic residues" evidence="1">
    <location>
        <begin position="1"/>
        <end position="10"/>
    </location>
</feature>
<sequence>SGDSEGNIDLDELHVGYSPGKDGSEGSPVLLTWAERLVGNELYKEDFVGLNPIKDKRGLSLQVPK</sequence>
<gene>
    <name evidence="2" type="ORF">KI387_035946</name>
</gene>
<comment type="caution">
    <text evidence="2">The sequence shown here is derived from an EMBL/GenBank/DDBJ whole genome shotgun (WGS) entry which is preliminary data.</text>
</comment>
<protein>
    <submittedName>
        <fullName evidence="2">Uncharacterized protein</fullName>
    </submittedName>
</protein>
<evidence type="ECO:0000313" key="3">
    <source>
        <dbReference type="Proteomes" id="UP000824469"/>
    </source>
</evidence>
<dbReference type="Proteomes" id="UP000824469">
    <property type="component" value="Unassembled WGS sequence"/>
</dbReference>
<evidence type="ECO:0000256" key="1">
    <source>
        <dbReference type="SAM" id="MobiDB-lite"/>
    </source>
</evidence>
<accession>A0AA38FPW4</accession>
<proteinExistence type="predicted"/>
<keyword evidence="3" id="KW-1185">Reference proteome</keyword>
<dbReference type="EMBL" id="JAHRHJ020000007">
    <property type="protein sequence ID" value="KAH9308035.1"/>
    <property type="molecule type" value="Genomic_DNA"/>
</dbReference>
<feature type="non-terminal residue" evidence="2">
    <location>
        <position position="1"/>
    </location>
</feature>
<dbReference type="AlphaFoldDB" id="A0AA38FPW4"/>
<feature type="non-terminal residue" evidence="2">
    <location>
        <position position="65"/>
    </location>
</feature>
<name>A0AA38FPW4_TAXCH</name>
<evidence type="ECO:0000313" key="2">
    <source>
        <dbReference type="EMBL" id="KAH9308035.1"/>
    </source>
</evidence>